<feature type="compositionally biased region" description="Polar residues" evidence="1">
    <location>
        <begin position="1163"/>
        <end position="1197"/>
    </location>
</feature>
<feature type="compositionally biased region" description="Polar residues" evidence="1">
    <location>
        <begin position="1"/>
        <end position="10"/>
    </location>
</feature>
<feature type="compositionally biased region" description="Basic and acidic residues" evidence="1">
    <location>
        <begin position="768"/>
        <end position="778"/>
    </location>
</feature>
<feature type="compositionally biased region" description="Basic and acidic residues" evidence="1">
    <location>
        <begin position="418"/>
        <end position="427"/>
    </location>
</feature>
<proteinExistence type="predicted"/>
<feature type="compositionally biased region" description="Basic residues" evidence="1">
    <location>
        <begin position="1416"/>
        <end position="1428"/>
    </location>
</feature>
<feature type="compositionally biased region" description="Polar residues" evidence="1">
    <location>
        <begin position="642"/>
        <end position="654"/>
    </location>
</feature>
<feature type="compositionally biased region" description="Low complexity" evidence="1">
    <location>
        <begin position="1109"/>
        <end position="1118"/>
    </location>
</feature>
<dbReference type="Proteomes" id="UP001233271">
    <property type="component" value="Chromosome 1"/>
</dbReference>
<feature type="compositionally biased region" description="Low complexity" evidence="1">
    <location>
        <begin position="1024"/>
        <end position="1045"/>
    </location>
</feature>
<feature type="compositionally biased region" description="Low complexity" evidence="1">
    <location>
        <begin position="45"/>
        <end position="67"/>
    </location>
</feature>
<evidence type="ECO:0000313" key="2">
    <source>
        <dbReference type="EMBL" id="BEI88060.1"/>
    </source>
</evidence>
<feature type="compositionally biased region" description="Low complexity" evidence="1">
    <location>
        <begin position="730"/>
        <end position="759"/>
    </location>
</feature>
<organism evidence="2 3">
    <name type="scientific">Cutaneotrichosporon cavernicola</name>
    <dbReference type="NCBI Taxonomy" id="279322"/>
    <lineage>
        <taxon>Eukaryota</taxon>
        <taxon>Fungi</taxon>
        <taxon>Dikarya</taxon>
        <taxon>Basidiomycota</taxon>
        <taxon>Agaricomycotina</taxon>
        <taxon>Tremellomycetes</taxon>
        <taxon>Trichosporonales</taxon>
        <taxon>Trichosporonaceae</taxon>
        <taxon>Cutaneotrichosporon</taxon>
    </lineage>
</organism>
<feature type="compositionally biased region" description="Low complexity" evidence="1">
    <location>
        <begin position="959"/>
        <end position="968"/>
    </location>
</feature>
<feature type="region of interest" description="Disordered" evidence="1">
    <location>
        <begin position="1"/>
        <end position="255"/>
    </location>
</feature>
<feature type="compositionally biased region" description="Polar residues" evidence="1">
    <location>
        <begin position="682"/>
        <end position="692"/>
    </location>
</feature>
<feature type="compositionally biased region" description="Low complexity" evidence="1">
    <location>
        <begin position="1274"/>
        <end position="1290"/>
    </location>
</feature>
<dbReference type="EMBL" id="AP028212">
    <property type="protein sequence ID" value="BEI88060.1"/>
    <property type="molecule type" value="Genomic_DNA"/>
</dbReference>
<feature type="compositionally biased region" description="Low complexity" evidence="1">
    <location>
        <begin position="1064"/>
        <end position="1088"/>
    </location>
</feature>
<feature type="compositionally biased region" description="Basic and acidic residues" evidence="1">
    <location>
        <begin position="871"/>
        <end position="881"/>
    </location>
</feature>
<accession>A0AA48I559</accession>
<feature type="compositionally biased region" description="Low complexity" evidence="1">
    <location>
        <begin position="1201"/>
        <end position="1224"/>
    </location>
</feature>
<feature type="compositionally biased region" description="Low complexity" evidence="1">
    <location>
        <begin position="81"/>
        <end position="93"/>
    </location>
</feature>
<name>A0AA48I559_9TREE</name>
<evidence type="ECO:0000313" key="3">
    <source>
        <dbReference type="Proteomes" id="UP001233271"/>
    </source>
</evidence>
<feature type="compositionally biased region" description="Low complexity" evidence="1">
    <location>
        <begin position="1313"/>
        <end position="1354"/>
    </location>
</feature>
<feature type="compositionally biased region" description="Acidic residues" evidence="1">
    <location>
        <begin position="463"/>
        <end position="472"/>
    </location>
</feature>
<feature type="compositionally biased region" description="Polar residues" evidence="1">
    <location>
        <begin position="1128"/>
        <end position="1145"/>
    </location>
</feature>
<feature type="region of interest" description="Disordered" evidence="1">
    <location>
        <begin position="412"/>
        <end position="441"/>
    </location>
</feature>
<sequence length="1428" mass="145033">MARNDSSTLSGAVRSPRRSRGLGLPYTREGNGNGALPSAYPQHGLRTSQSMSSLRRSGSNSEGLLSGIKSMFSRPLAWLATPTRPQPRQGPQGTKRDHLSPDPEDPPSPSTRRATKRARRGSDDKRKSPKHIGPYEPTTSTLPPLPATISLSRPRSSLASSASMPYLDPPKSLLGPSSPRASLRPRGSLSRSSRMELSADEFGLSAGTSATPDRRRTLSGAPEGWSPMRDKTPRASLAAPPFAPASGSRGIARSQTLTNVRADASDVSMSSMRVGSGFGTFSGRSRLLPKSSTMRFDSVAEDDDAMSTVSDRNDVFAERAARRAALTPVSSRLSVLPAHSKPAAEPKMIYVPGRGFVKAAEASVPKPAPKNDADRILEALEASRHATSSLLPPQLVGASTRQLRKAIAVPLATSASTSERKGHKAEWLSHGGGISSAISPYGRRRAIDMQAREQRRELRAAESDTDVSDMEVDGSALSVRSTGSLRRRSTRSRSMMSISESEGGGSDMSVSDARSPSPRRSGRRSTRNGKSPAAEEETPKLRRSTRLRTIEETASPSKSAPLPRSKRAKSPVADATPRASRRRKATTPLSEISPEPAVAAAVPIIKETAPSPIASSSYHVRDDSVPRERSSLRAGPTRNRQHQGAASYTSSRATSPGAGGGGRFSAREEDLPDMDELEKLSKQSTANFSGFSMPSFPTFEKKAEAPKEPKENGQLSSRIAVAPQQPATALSLPSSGLKPLGNRIGSTRPRASSPLASSSFIAEPDSPQTKEHVKEASKEPQAPPAGGFFSFSGSAASTPGLTPPIAAGSTSDFFAPPKSPIKSSSLGLGKPSTPPSGGIPNFFGGTTTPTAPPPKAPLFDFGNIKPAETIKAPEKPVEKHSSTAPFSFGKPRTPVTGTETPQGPLSLAAPSAPSDKPDTTPNAFVFDVNKPADKPADAPKATFSFGAPPAPPADKPAEPAKAPFSFGAPPAPAVDKPVEAPKPFSFGAPSAAPSDKPAEPTKAAFSFGTPSAASADKPVEHAKAPFSFGAPAAPAADKPAESKAPFSFGSNSSTPAPTDKAAEAPKPFSFGAPSAPATAAAANGDKPPFSFGAQSSAPTAGSGFGNTGTSGSTSFSFGGEKKADAPATSASTFSFGNNSAPTPSSGFGALKTNGDAAKPFGFGNTTSTPAPSSGFNFGSNSTAASTGFGSNSNTSAPTGFGAPVTSPTTTVSSTGFGVTSPTAGFGTGSGFGSASSSATNSANKPNFSFGSSSAAPATGGFGSTPAAGTGFGSTPAPSTGFGAPAPASGGFNFGSNTANAASTSRPGSASAAPFGFGTTSGASTPTGTSPGFQFGAPASAASSASAPFQFGASSTPTAPGFGASNTAPGSTFAFGAPAAGGARFGSPAPGGQTGGATPDGFSMGVGAETPGSPGGRKIKPLRRGAVKR</sequence>
<keyword evidence="3" id="KW-1185">Reference proteome</keyword>
<feature type="compositionally biased region" description="Low complexity" evidence="1">
    <location>
        <begin position="1232"/>
        <end position="1243"/>
    </location>
</feature>
<feature type="compositionally biased region" description="Low complexity" evidence="1">
    <location>
        <begin position="784"/>
        <end position="800"/>
    </location>
</feature>
<dbReference type="KEGG" id="ccac:CcaHIS019_0107780"/>
<evidence type="ECO:0000256" key="1">
    <source>
        <dbReference type="SAM" id="MobiDB-lite"/>
    </source>
</evidence>
<feature type="compositionally biased region" description="Low complexity" evidence="1">
    <location>
        <begin position="137"/>
        <end position="163"/>
    </location>
</feature>
<feature type="compositionally biased region" description="Low complexity" evidence="1">
    <location>
        <begin position="492"/>
        <end position="519"/>
    </location>
</feature>
<reference evidence="2" key="1">
    <citation type="journal article" date="2023" name="BMC Genomics">
        <title>Chromosome-level genome assemblies of Cutaneotrichosporon spp. (Trichosporonales, Basidiomycota) reveal imbalanced evolution between nucleotide sequences and chromosome synteny.</title>
        <authorList>
            <person name="Kobayashi Y."/>
            <person name="Kayamori A."/>
            <person name="Aoki K."/>
            <person name="Shiwa Y."/>
            <person name="Matsutani M."/>
            <person name="Fujita N."/>
            <person name="Sugita T."/>
            <person name="Iwasaki W."/>
            <person name="Tanaka N."/>
            <person name="Takashima M."/>
        </authorList>
    </citation>
    <scope>NUCLEOTIDE SEQUENCE</scope>
    <source>
        <strain evidence="2">HIS019</strain>
    </source>
</reference>
<gene>
    <name evidence="2" type="ORF">CcaverHIS019_0107780</name>
</gene>
<feature type="compositionally biased region" description="Low complexity" evidence="1">
    <location>
        <begin position="235"/>
        <end position="248"/>
    </location>
</feature>
<feature type="compositionally biased region" description="Low complexity" evidence="1">
    <location>
        <begin position="590"/>
        <end position="605"/>
    </location>
</feature>
<feature type="compositionally biased region" description="Polar residues" evidence="1">
    <location>
        <begin position="1244"/>
        <end position="1255"/>
    </location>
</feature>
<feature type="compositionally biased region" description="Basic and acidic residues" evidence="1">
    <location>
        <begin position="619"/>
        <end position="631"/>
    </location>
</feature>
<dbReference type="RefSeq" id="XP_060453326.1">
    <property type="nucleotide sequence ID" value="XM_060604073.1"/>
</dbReference>
<feature type="compositionally biased region" description="Low complexity" evidence="1">
    <location>
        <begin position="1367"/>
        <end position="1400"/>
    </location>
</feature>
<feature type="compositionally biased region" description="Low complexity" evidence="1">
    <location>
        <begin position="172"/>
        <end position="192"/>
    </location>
</feature>
<dbReference type="GeneID" id="85491931"/>
<feature type="region of interest" description="Disordered" evidence="1">
    <location>
        <begin position="454"/>
        <end position="1428"/>
    </location>
</feature>
<feature type="compositionally biased region" description="Basic and acidic residues" evidence="1">
    <location>
        <begin position="699"/>
        <end position="711"/>
    </location>
</feature>
<feature type="compositionally biased region" description="Polar residues" evidence="1">
    <location>
        <begin position="1293"/>
        <end position="1307"/>
    </location>
</feature>
<protein>
    <submittedName>
        <fullName evidence="2">Uncharacterized protein</fullName>
    </submittedName>
</protein>